<name>F0RT37_SPHGB</name>
<protein>
    <submittedName>
        <fullName evidence="2">Putative PTS IIA-like nitrogen-regulatory protein PtsN</fullName>
    </submittedName>
</protein>
<reference evidence="3" key="1">
    <citation type="submission" date="2011-02" db="EMBL/GenBank/DDBJ databases">
        <title>Complete sequence of Spirochaeta sp. Buddy.</title>
        <authorList>
            <person name="Lucas S."/>
            <person name="Copeland A."/>
            <person name="Lapidus A."/>
            <person name="Cheng J.-F."/>
            <person name="Goodwin L."/>
            <person name="Pitluck S."/>
            <person name="Zeytun A."/>
            <person name="Detter J.C."/>
            <person name="Han C."/>
            <person name="Tapia R."/>
            <person name="Land M."/>
            <person name="Hauser L."/>
            <person name="Kyrpides N."/>
            <person name="Ivanova N."/>
            <person name="Mikhailova N."/>
            <person name="Pagani I."/>
            <person name="Ritalahti K.M."/>
            <person name="Loeffler F.E."/>
            <person name="Woyke T."/>
        </authorList>
    </citation>
    <scope>NUCLEOTIDE SEQUENCE [LARGE SCALE GENOMIC DNA]</scope>
    <source>
        <strain evidence="3">ATCC BAA-1886 / DSM 22777 / Buddy</strain>
    </source>
</reference>
<dbReference type="Gene3D" id="3.40.930.10">
    <property type="entry name" value="Mannitol-specific EII, Chain A"/>
    <property type="match status" value="1"/>
</dbReference>
<evidence type="ECO:0000259" key="1">
    <source>
        <dbReference type="PROSITE" id="PS51094"/>
    </source>
</evidence>
<gene>
    <name evidence="2" type="ordered locus">SpiBuddy_2672</name>
</gene>
<organism evidence="2 3">
    <name type="scientific">Sphaerochaeta globosa (strain ATCC BAA-1886 / DSM 22777 / Buddy)</name>
    <name type="common">Spirochaeta sp. (strain Buddy)</name>
    <dbReference type="NCBI Taxonomy" id="158189"/>
    <lineage>
        <taxon>Bacteria</taxon>
        <taxon>Pseudomonadati</taxon>
        <taxon>Spirochaetota</taxon>
        <taxon>Spirochaetia</taxon>
        <taxon>Spirochaetales</taxon>
        <taxon>Sphaerochaetaceae</taxon>
        <taxon>Sphaerochaeta</taxon>
    </lineage>
</organism>
<sequence length="148" mass="16322">MNIKNKLSPAVIKTSLQGTTKEEVIRELLEVLVEAQLVTDRETVYEALMERERKMSTGLQHGVAIPHAKTTAVKSLVACIGLKPEGVDFAALDGLPSRIFIMTLSPIDRVGPHVQFLAEVSMVIRTEEARERLLQSKNAQDVLSVFGL</sequence>
<dbReference type="Pfam" id="PF00359">
    <property type="entry name" value="PTS_EIIA_2"/>
    <property type="match status" value="1"/>
</dbReference>
<dbReference type="eggNOG" id="COG1762">
    <property type="taxonomic scope" value="Bacteria"/>
</dbReference>
<dbReference type="PROSITE" id="PS51094">
    <property type="entry name" value="PTS_EIIA_TYPE_2"/>
    <property type="match status" value="1"/>
</dbReference>
<dbReference type="OrthoDB" id="95460at2"/>
<dbReference type="PANTHER" id="PTHR47738:SF2">
    <property type="entry name" value="PTS SYSTEM FRUCTOSE-LIKE EIIA COMPONENT"/>
    <property type="match status" value="1"/>
</dbReference>
<dbReference type="SUPFAM" id="SSF55804">
    <property type="entry name" value="Phoshotransferase/anion transport protein"/>
    <property type="match status" value="1"/>
</dbReference>
<dbReference type="CDD" id="cd00211">
    <property type="entry name" value="PTS_IIA_fru"/>
    <property type="match status" value="1"/>
</dbReference>
<dbReference type="STRING" id="158189.SpiBuddy_2672"/>
<dbReference type="KEGG" id="sbu:SpiBuddy_2672"/>
<dbReference type="InterPro" id="IPR051541">
    <property type="entry name" value="PTS_SugarTrans_NitroReg"/>
</dbReference>
<dbReference type="HOGENOM" id="CLU_072531_5_0_12"/>
<evidence type="ECO:0000313" key="3">
    <source>
        <dbReference type="Proteomes" id="UP000008466"/>
    </source>
</evidence>
<dbReference type="RefSeq" id="WP_013608327.1">
    <property type="nucleotide sequence ID" value="NC_015152.1"/>
</dbReference>
<evidence type="ECO:0000313" key="2">
    <source>
        <dbReference type="EMBL" id="ADY14483.1"/>
    </source>
</evidence>
<dbReference type="PANTHER" id="PTHR47738">
    <property type="entry name" value="PTS SYSTEM FRUCTOSE-LIKE EIIA COMPONENT-RELATED"/>
    <property type="match status" value="1"/>
</dbReference>
<accession>F0RT37</accession>
<dbReference type="EMBL" id="CP002541">
    <property type="protein sequence ID" value="ADY14483.1"/>
    <property type="molecule type" value="Genomic_DNA"/>
</dbReference>
<dbReference type="InterPro" id="IPR002178">
    <property type="entry name" value="PTS_EIIA_type-2_dom"/>
</dbReference>
<dbReference type="InterPro" id="IPR016152">
    <property type="entry name" value="PTrfase/Anion_transptr"/>
</dbReference>
<feature type="domain" description="PTS EIIA type-2" evidence="1">
    <location>
        <begin position="5"/>
        <end position="148"/>
    </location>
</feature>
<proteinExistence type="predicted"/>
<keyword evidence="3" id="KW-1185">Reference proteome</keyword>
<dbReference type="AlphaFoldDB" id="F0RT37"/>
<dbReference type="Proteomes" id="UP000008466">
    <property type="component" value="Chromosome"/>
</dbReference>